<proteinExistence type="predicted"/>
<dbReference type="Gene3D" id="1.10.443.10">
    <property type="entry name" value="Intergrase catalytic core"/>
    <property type="match status" value="1"/>
</dbReference>
<evidence type="ECO:0000256" key="1">
    <source>
        <dbReference type="ARBA" id="ARBA00023172"/>
    </source>
</evidence>
<evidence type="ECO:0000313" key="4">
    <source>
        <dbReference type="Proteomes" id="UP001595765"/>
    </source>
</evidence>
<dbReference type="RefSeq" id="WP_386430368.1">
    <property type="nucleotide sequence ID" value="NZ_JBHSBB010000012.1"/>
</dbReference>
<feature type="region of interest" description="Disordered" evidence="2">
    <location>
        <begin position="106"/>
        <end position="129"/>
    </location>
</feature>
<accession>A0ABV8HMP5</accession>
<sequence>MYASIRALDDLLGSLPAAGSARRRQLGAFRGELSRALDLDGFHPARGDLTVLLDHTLLRRYFEIAESGALRERLVHGGRPPTSPATNQARRDCVDIMLTAAGRPRLQPATRPWGRQPDTRPAVALRPTPSAGELAALRRRLGTALPSPLDPGRARFTAMIAMVLDTAARAGELAAQRLDDLDEDLLHVDVRRWPQHGTAPTTTAIRDVLPLSLLTTTALRQWLSARQRLTAGLQGSATALWVSLRANHTGLPDDQGRTSMRPPGLPLEERGLARAYATGRHRYELAHLLPPKLEQLRRATAEHLNIP</sequence>
<dbReference type="EMBL" id="JBHSBB010000012">
    <property type="protein sequence ID" value="MFC4033273.1"/>
    <property type="molecule type" value="Genomic_DNA"/>
</dbReference>
<keyword evidence="1" id="KW-0233">DNA recombination</keyword>
<reference evidence="4" key="1">
    <citation type="journal article" date="2019" name="Int. J. Syst. Evol. Microbiol.">
        <title>The Global Catalogue of Microorganisms (GCM) 10K type strain sequencing project: providing services to taxonomists for standard genome sequencing and annotation.</title>
        <authorList>
            <consortium name="The Broad Institute Genomics Platform"/>
            <consortium name="The Broad Institute Genome Sequencing Center for Infectious Disease"/>
            <person name="Wu L."/>
            <person name="Ma J."/>
        </authorList>
    </citation>
    <scope>NUCLEOTIDE SEQUENCE [LARGE SCALE GENOMIC DNA]</scope>
    <source>
        <strain evidence="4">CGMCC 4.7237</strain>
    </source>
</reference>
<dbReference type="InterPro" id="IPR011010">
    <property type="entry name" value="DNA_brk_join_enz"/>
</dbReference>
<evidence type="ECO:0000313" key="3">
    <source>
        <dbReference type="EMBL" id="MFC4033273.1"/>
    </source>
</evidence>
<organism evidence="3 4">
    <name type="scientific">Streptomyces polygonati</name>
    <dbReference type="NCBI Taxonomy" id="1617087"/>
    <lineage>
        <taxon>Bacteria</taxon>
        <taxon>Bacillati</taxon>
        <taxon>Actinomycetota</taxon>
        <taxon>Actinomycetes</taxon>
        <taxon>Kitasatosporales</taxon>
        <taxon>Streptomycetaceae</taxon>
        <taxon>Streptomyces</taxon>
    </lineage>
</organism>
<comment type="caution">
    <text evidence="3">The sequence shown here is derived from an EMBL/GenBank/DDBJ whole genome shotgun (WGS) entry which is preliminary data.</text>
</comment>
<evidence type="ECO:0008006" key="5">
    <source>
        <dbReference type="Google" id="ProtNLM"/>
    </source>
</evidence>
<name>A0ABV8HMP5_9ACTN</name>
<keyword evidence="4" id="KW-1185">Reference proteome</keyword>
<gene>
    <name evidence="3" type="ORF">ACFO3J_17510</name>
</gene>
<protein>
    <recommendedName>
        <fullName evidence="5">Tyr recombinase domain-containing protein</fullName>
    </recommendedName>
</protein>
<dbReference type="SUPFAM" id="SSF56349">
    <property type="entry name" value="DNA breaking-rejoining enzymes"/>
    <property type="match status" value="1"/>
</dbReference>
<dbReference type="InterPro" id="IPR013762">
    <property type="entry name" value="Integrase-like_cat_sf"/>
</dbReference>
<dbReference type="Proteomes" id="UP001595765">
    <property type="component" value="Unassembled WGS sequence"/>
</dbReference>
<evidence type="ECO:0000256" key="2">
    <source>
        <dbReference type="SAM" id="MobiDB-lite"/>
    </source>
</evidence>